<dbReference type="InterPro" id="IPR050309">
    <property type="entry name" value="Type-B_Carboxylest/Lipase"/>
</dbReference>
<gene>
    <name evidence="5" type="ORF">MVEN_02205900</name>
</gene>
<dbReference type="PANTHER" id="PTHR11559">
    <property type="entry name" value="CARBOXYLESTERASE"/>
    <property type="match status" value="1"/>
</dbReference>
<accession>A0A8H6X7Q0</accession>
<dbReference type="InterPro" id="IPR002018">
    <property type="entry name" value="CarbesteraseB"/>
</dbReference>
<dbReference type="AlphaFoldDB" id="A0A8H6X7Q0"/>
<evidence type="ECO:0000256" key="3">
    <source>
        <dbReference type="RuleBase" id="RU361235"/>
    </source>
</evidence>
<dbReference type="InterPro" id="IPR019826">
    <property type="entry name" value="Carboxylesterase_B_AS"/>
</dbReference>
<dbReference type="OrthoDB" id="408631at2759"/>
<comment type="similarity">
    <text evidence="1 3">Belongs to the type-B carboxylesterase/lipase family.</text>
</comment>
<proteinExistence type="inferred from homology"/>
<organism evidence="5 6">
    <name type="scientific">Mycena venus</name>
    <dbReference type="NCBI Taxonomy" id="2733690"/>
    <lineage>
        <taxon>Eukaryota</taxon>
        <taxon>Fungi</taxon>
        <taxon>Dikarya</taxon>
        <taxon>Basidiomycota</taxon>
        <taxon>Agaricomycotina</taxon>
        <taxon>Agaricomycetes</taxon>
        <taxon>Agaricomycetidae</taxon>
        <taxon>Agaricales</taxon>
        <taxon>Marasmiineae</taxon>
        <taxon>Mycenaceae</taxon>
        <taxon>Mycena</taxon>
    </lineage>
</organism>
<feature type="domain" description="Carboxylesterase type B" evidence="4">
    <location>
        <begin position="48"/>
        <end position="491"/>
    </location>
</feature>
<keyword evidence="2 3" id="KW-0378">Hydrolase</keyword>
<dbReference type="Proteomes" id="UP000620124">
    <property type="component" value="Unassembled WGS sequence"/>
</dbReference>
<dbReference type="EC" id="3.1.1.-" evidence="3"/>
<dbReference type="GO" id="GO:0016787">
    <property type="term" value="F:hydrolase activity"/>
    <property type="evidence" value="ECO:0007669"/>
    <property type="project" value="UniProtKB-KW"/>
</dbReference>
<comment type="caution">
    <text evidence="5">The sequence shown here is derived from an EMBL/GenBank/DDBJ whole genome shotgun (WGS) entry which is preliminary data.</text>
</comment>
<feature type="signal peptide" evidence="3">
    <location>
        <begin position="1"/>
        <end position="20"/>
    </location>
</feature>
<sequence>MLPPLLTLFAALTRLSVVSGAAPVVTLKYGVFQGTLDGNLSTFLVYGFSLPKAPEVLYGVQNATAFSPACPQQALSAPFPIPPIVAPEMSEDCLKLNVFAPSSATPRSKLPVLVWIYGGGFEIGNSPDTEVRPVVEQSIAIGEPVIIVTPNYRVSAWGFLGGKEVGDAGISNLGLRDQIFALEWVQENIAAFGGDPARVVIGGPSAGAISAAILLLSNKRFEPTSLFRGAFMLSGSPITTGSIEDGQSHYDELVAANNCTGSQDTLECLRRVPLDAFKAAVDETPNIFSFSSVQNVWRPRVDGDIIVQDPLISVSTGLYAKIPIMTGDADDEGTLFSLSSTNITTNDEFLGYLHSNFFPKSTPAQIAELAVLYPDDPTQGSPFDTGLANQFTPQFKRIAAFQGDFLFTGARRFFLEHTSKTQNAWSWVNKRGKSTPIVGAAHGSDVTIWFPPTISNSTDLGPIDSLVNFINTLDPNLSTGARNTSAVFWPKWSALSSDGSPSLLTLSDPGAISVDPENFRVNAIRFLYDLLLKEAEEKAAQH</sequence>
<dbReference type="Gene3D" id="3.40.50.1820">
    <property type="entry name" value="alpha/beta hydrolase"/>
    <property type="match status" value="1"/>
</dbReference>
<keyword evidence="6" id="KW-1185">Reference proteome</keyword>
<evidence type="ECO:0000313" key="6">
    <source>
        <dbReference type="Proteomes" id="UP000620124"/>
    </source>
</evidence>
<dbReference type="PROSITE" id="PS00122">
    <property type="entry name" value="CARBOXYLESTERASE_B_1"/>
    <property type="match status" value="1"/>
</dbReference>
<dbReference type="SUPFAM" id="SSF53474">
    <property type="entry name" value="alpha/beta-Hydrolases"/>
    <property type="match status" value="1"/>
</dbReference>
<reference evidence="5" key="1">
    <citation type="submission" date="2020-05" db="EMBL/GenBank/DDBJ databases">
        <title>Mycena genomes resolve the evolution of fungal bioluminescence.</title>
        <authorList>
            <person name="Tsai I.J."/>
        </authorList>
    </citation>
    <scope>NUCLEOTIDE SEQUENCE</scope>
    <source>
        <strain evidence="5">CCC161011</strain>
    </source>
</reference>
<feature type="chain" id="PRO_5034680393" description="Carboxylic ester hydrolase" evidence="3">
    <location>
        <begin position="21"/>
        <end position="542"/>
    </location>
</feature>
<evidence type="ECO:0000313" key="5">
    <source>
        <dbReference type="EMBL" id="KAF7335521.1"/>
    </source>
</evidence>
<evidence type="ECO:0000256" key="2">
    <source>
        <dbReference type="ARBA" id="ARBA00022801"/>
    </source>
</evidence>
<dbReference type="Pfam" id="PF00135">
    <property type="entry name" value="COesterase"/>
    <property type="match status" value="1"/>
</dbReference>
<evidence type="ECO:0000259" key="4">
    <source>
        <dbReference type="Pfam" id="PF00135"/>
    </source>
</evidence>
<name>A0A8H6X7Q0_9AGAR</name>
<evidence type="ECO:0000256" key="1">
    <source>
        <dbReference type="ARBA" id="ARBA00005964"/>
    </source>
</evidence>
<dbReference type="EMBL" id="JACAZI010000024">
    <property type="protein sequence ID" value="KAF7335521.1"/>
    <property type="molecule type" value="Genomic_DNA"/>
</dbReference>
<keyword evidence="3" id="KW-0732">Signal</keyword>
<protein>
    <recommendedName>
        <fullName evidence="3">Carboxylic ester hydrolase</fullName>
        <ecNumber evidence="3">3.1.1.-</ecNumber>
    </recommendedName>
</protein>
<dbReference type="InterPro" id="IPR029058">
    <property type="entry name" value="AB_hydrolase_fold"/>
</dbReference>